<dbReference type="EMBL" id="MQTW01000594">
    <property type="protein sequence ID" value="RYC79569.1"/>
    <property type="molecule type" value="Genomic_DNA"/>
</dbReference>
<dbReference type="Proteomes" id="UP000290540">
    <property type="component" value="Unassembled WGS sequence"/>
</dbReference>
<sequence length="147" mass="15969">MTQLPVLSDGVTGIDVSADGRWILGTINDYIRCASYIYDSRRPGAADWAPQDSQLQLRRRIAFEDNQQPEEPATVVRNPPPIHRGNICISIVIGFIPVFAEAAAIAIYVFFSTPLLPDRAVAAAAVVLGQISPPQALVMGQPRPECD</sequence>
<organism evidence="3 4">
    <name type="scientific">Fusarium oxysporum f. sp. narcissi</name>
    <dbReference type="NCBI Taxonomy" id="451672"/>
    <lineage>
        <taxon>Eukaryota</taxon>
        <taxon>Fungi</taxon>
        <taxon>Dikarya</taxon>
        <taxon>Ascomycota</taxon>
        <taxon>Pezizomycotina</taxon>
        <taxon>Sordariomycetes</taxon>
        <taxon>Hypocreomycetidae</taxon>
        <taxon>Hypocreales</taxon>
        <taxon>Nectriaceae</taxon>
        <taxon>Fusarium</taxon>
        <taxon>Fusarium oxysporum species complex</taxon>
    </lineage>
</organism>
<dbReference type="AlphaFoldDB" id="A0A4Q2V3Y9"/>
<proteinExistence type="predicted"/>
<accession>A0A4Q2V3Y9</accession>
<evidence type="ECO:0000313" key="3">
    <source>
        <dbReference type="EMBL" id="RYC79569.1"/>
    </source>
</evidence>
<keyword evidence="1" id="KW-0472">Membrane</keyword>
<dbReference type="InterPro" id="IPR013863">
    <property type="entry name" value="VID27_C"/>
</dbReference>
<comment type="caution">
    <text evidence="3">The sequence shown here is derived from an EMBL/GenBank/DDBJ whole genome shotgun (WGS) entry which is preliminary data.</text>
</comment>
<evidence type="ECO:0000259" key="2">
    <source>
        <dbReference type="Pfam" id="PF08553"/>
    </source>
</evidence>
<gene>
    <name evidence="3" type="ORF">BFJ63_vAg17549</name>
</gene>
<evidence type="ECO:0000256" key="1">
    <source>
        <dbReference type="SAM" id="Phobius"/>
    </source>
</evidence>
<feature type="transmembrane region" description="Helical" evidence="1">
    <location>
        <begin position="87"/>
        <end position="111"/>
    </location>
</feature>
<keyword evidence="1" id="KW-1133">Transmembrane helix</keyword>
<protein>
    <recommendedName>
        <fullName evidence="2">Vacuolar import/degradation Vid27 C-terminal domain-containing protein</fullName>
    </recommendedName>
</protein>
<name>A0A4Q2V3Y9_FUSOX</name>
<reference evidence="3 4" key="1">
    <citation type="submission" date="2016-12" db="EMBL/GenBank/DDBJ databases">
        <title>Draft genome sequence of Fusarium oxysporum causing rot on Narcissus.</title>
        <authorList>
            <person name="Armitage A.D."/>
            <person name="Taylor A."/>
            <person name="Clarkson J.P."/>
            <person name="Harrison R.J."/>
            <person name="Jackson A.C."/>
        </authorList>
    </citation>
    <scope>NUCLEOTIDE SEQUENCE [LARGE SCALE GENOMIC DNA]</scope>
    <source>
        <strain evidence="3 4">N139</strain>
    </source>
</reference>
<keyword evidence="1" id="KW-0812">Transmembrane</keyword>
<evidence type="ECO:0000313" key="4">
    <source>
        <dbReference type="Proteomes" id="UP000290540"/>
    </source>
</evidence>
<feature type="domain" description="Vacuolar import/degradation Vid27 C-terminal" evidence="2">
    <location>
        <begin position="2"/>
        <end position="31"/>
    </location>
</feature>
<dbReference type="Pfam" id="PF08553">
    <property type="entry name" value="VID27"/>
    <property type="match status" value="1"/>
</dbReference>